<accession>A0ABN8VQB9</accession>
<sequence>MRADNKIMGDTRTFVFAIEDTETTQGLCKIIGRSSRNDKKRLSGPNNLYFDEPELGKRHAMLCIKTPKPKIQSVPSIEQIRICIRDLDSESGIVNLESDGPHDEVDLKSGDIFGLIAVVNRSLHDSQNLAAKLIFQIKLEYFDEERELIRCTIANVTFQNNSVLPSSPVYSKLADDSESSWYGLSEASIQTGSIQECCETGAIKTRGGRFSVLKLREEDSKSHQKADGSLRGKLLQTNSFQEETNTDTTEKEEEEDRKKVEEEEEVEEDLEFEIIRVKKIRSRAKTEYMLISSSKIKRNATSPGQSNSAWILLIIILILDRLLSN</sequence>
<dbReference type="Proteomes" id="UP001152964">
    <property type="component" value="Chromosome 7"/>
</dbReference>
<dbReference type="EMBL" id="OX291497">
    <property type="protein sequence ID" value="CAI1993211.1"/>
    <property type="molecule type" value="Genomic_DNA"/>
</dbReference>
<name>A0ABN8VQB9_SACEU</name>
<evidence type="ECO:0000256" key="1">
    <source>
        <dbReference type="SAM" id="MobiDB-lite"/>
    </source>
</evidence>
<evidence type="ECO:0000313" key="3">
    <source>
        <dbReference type="EMBL" id="CAI1993211.1"/>
    </source>
</evidence>
<gene>
    <name evidence="3" type="primary">U6500G01920</name>
    <name evidence="3" type="ORF">SEUBUCD650_0G01920</name>
</gene>
<feature type="region of interest" description="Disordered" evidence="1">
    <location>
        <begin position="236"/>
        <end position="264"/>
    </location>
</feature>
<organism evidence="3 4">
    <name type="scientific">Saccharomyces eubayanus</name>
    <name type="common">Yeast</name>
    <dbReference type="NCBI Taxonomy" id="1080349"/>
    <lineage>
        <taxon>Eukaryota</taxon>
        <taxon>Fungi</taxon>
        <taxon>Dikarya</taxon>
        <taxon>Ascomycota</taxon>
        <taxon>Saccharomycotina</taxon>
        <taxon>Saccharomycetes</taxon>
        <taxon>Saccharomycetales</taxon>
        <taxon>Saccharomycetaceae</taxon>
        <taxon>Saccharomyces</taxon>
    </lineage>
</organism>
<feature type="domain" description="FHA" evidence="2">
    <location>
        <begin position="30"/>
        <end position="114"/>
    </location>
</feature>
<evidence type="ECO:0000313" key="4">
    <source>
        <dbReference type="Proteomes" id="UP001152964"/>
    </source>
</evidence>
<protein>
    <recommendedName>
        <fullName evidence="2">FHA domain-containing protein</fullName>
    </recommendedName>
</protein>
<dbReference type="Pfam" id="PF00498">
    <property type="entry name" value="FHA"/>
    <property type="match status" value="1"/>
</dbReference>
<reference evidence="3" key="1">
    <citation type="submission" date="2022-08" db="EMBL/GenBank/DDBJ databases">
        <authorList>
            <person name="Byrne P K."/>
        </authorList>
    </citation>
    <scope>NUCLEOTIDE SEQUENCE</scope>
    <source>
        <strain evidence="3">UCD650</strain>
    </source>
</reference>
<dbReference type="InterPro" id="IPR000253">
    <property type="entry name" value="FHA_dom"/>
</dbReference>
<evidence type="ECO:0000259" key="2">
    <source>
        <dbReference type="Pfam" id="PF00498"/>
    </source>
</evidence>
<keyword evidence="4" id="KW-1185">Reference proteome</keyword>
<proteinExistence type="predicted"/>